<dbReference type="PANTHER" id="PTHR15526:SF5">
    <property type="entry name" value="MUSKELIN"/>
    <property type="match status" value="1"/>
</dbReference>
<dbReference type="InterPro" id="IPR010565">
    <property type="entry name" value="Muskelin_N"/>
</dbReference>
<feature type="region of interest" description="Disordered" evidence="3">
    <location>
        <begin position="223"/>
        <end position="268"/>
    </location>
</feature>
<dbReference type="EMBL" id="MTSL01000170">
    <property type="protein sequence ID" value="PJF17507.1"/>
    <property type="molecule type" value="Genomic_DNA"/>
</dbReference>
<dbReference type="Pfam" id="PF24681">
    <property type="entry name" value="Kelch_KLHDC2_KLHL20_DRC7"/>
    <property type="match status" value="1"/>
</dbReference>
<feature type="domain" description="Muskelin N-terminal" evidence="4">
    <location>
        <begin position="11"/>
        <end position="64"/>
    </location>
</feature>
<feature type="non-terminal residue" evidence="5">
    <location>
        <position position="649"/>
    </location>
</feature>
<accession>A0A2H9TIA7</accession>
<feature type="domain" description="Muskelin N-terminal" evidence="4">
    <location>
        <begin position="88"/>
        <end position="174"/>
    </location>
</feature>
<dbReference type="Proteomes" id="UP000240830">
    <property type="component" value="Unassembled WGS sequence"/>
</dbReference>
<dbReference type="OrthoDB" id="10052615at2759"/>
<dbReference type="STRING" id="1246581.A0A2H9TIA7"/>
<name>A0A2H9TIA7_9FUNG</name>
<dbReference type="SUPFAM" id="SSF49785">
    <property type="entry name" value="Galactose-binding domain-like"/>
    <property type="match status" value="1"/>
</dbReference>
<dbReference type="InterPro" id="IPR052456">
    <property type="entry name" value="CTLH_complex_component"/>
</dbReference>
<dbReference type="InterPro" id="IPR015915">
    <property type="entry name" value="Kelch-typ_b-propeller"/>
</dbReference>
<keyword evidence="6" id="KW-1185">Reference proteome</keyword>
<evidence type="ECO:0000256" key="2">
    <source>
        <dbReference type="ARBA" id="ARBA00022737"/>
    </source>
</evidence>
<comment type="caution">
    <text evidence="5">The sequence shown here is derived from an EMBL/GenBank/DDBJ whole genome shotgun (WGS) entry which is preliminary data.</text>
</comment>
<evidence type="ECO:0000256" key="3">
    <source>
        <dbReference type="SAM" id="MobiDB-lite"/>
    </source>
</evidence>
<dbReference type="PANTHER" id="PTHR15526">
    <property type="entry name" value="MUSKELIN"/>
    <property type="match status" value="1"/>
</dbReference>
<reference evidence="5 6" key="1">
    <citation type="submission" date="2016-10" db="EMBL/GenBank/DDBJ databases">
        <title>The genome of Paramicrosporidium saccamoebae is the missing link in understanding Cryptomycota and Microsporidia evolution.</title>
        <authorList>
            <person name="Quandt C.A."/>
            <person name="Beaudet D."/>
            <person name="Corsaro D."/>
            <person name="Michel R."/>
            <person name="Corradi N."/>
            <person name="James T."/>
        </authorList>
    </citation>
    <scope>NUCLEOTIDE SEQUENCE [LARGE SCALE GENOMIC DNA]</scope>
    <source>
        <strain evidence="5 6">KSL3</strain>
    </source>
</reference>
<proteinExistence type="predicted"/>
<feature type="compositionally biased region" description="Polar residues" evidence="3">
    <location>
        <begin position="229"/>
        <end position="242"/>
    </location>
</feature>
<evidence type="ECO:0000313" key="5">
    <source>
        <dbReference type="EMBL" id="PJF17507.1"/>
    </source>
</evidence>
<dbReference type="Gene3D" id="2.120.10.80">
    <property type="entry name" value="Kelch-type beta propeller"/>
    <property type="match status" value="2"/>
</dbReference>
<dbReference type="Pfam" id="PF06588">
    <property type="entry name" value="Muskelin_N"/>
    <property type="match status" value="2"/>
</dbReference>
<dbReference type="InterPro" id="IPR008979">
    <property type="entry name" value="Galactose-bd-like_sf"/>
</dbReference>
<sequence>MNTDDISQPTILRYQVAECSSYSAGYRPDLIMEDRPAEQASRWSSASNDTQQYLTLRLEQPALICSEIELRLTCSTYNLWKVPQEPREPDTTIPAQFVKIAPLAAWGNSFNYSIWYVELRGVTGPSVAEVQQKWTIHLDYESWRLCLQFLREKPGMEEAFAALQSRTGVKLEDPLVSQLFDCVVKRGAFTDAESLLAQGYQEDSTLFEDYIRDHVPYQPQWSRLDHGVMNSNGNPSQDSSGGTIEENSRSFGPRSTNTPAHTHPAVRGGHQMVWDPVGRSIYLFGGWDGHRDLGDFWRYNVATAEWSCLSEDARREGGPGPRSCHKMVLHTALRRLYVFGRYVDTETRASTALTSEFFYYDLERHTWTSLGEDVHPMGGPGLIYDHQMAIDEDRNIIYVFGGRLISHSHVGNNETLYSGLYSYDITGNRWRLVRSDQEIVPGSTTIKSRIGHSMIFNPTTRQLDFYVYDVDRNTVVEMVKETNKLGGPDAGFTQRSTLDVAHQELFLFSGLMREKSGSAFTGPTTNNGQVNQPIESARNSFWLYNLRQREWIRLYSNEANPENEDTEPCPRFAHQLVYDPESRTHYLFGGNPGESSNPRRRLGDFWQLYLHRRRRPADILRRSIFLLRRQQFFEMCYARRDSTPASPSM</sequence>
<keyword evidence="2" id="KW-0677">Repeat</keyword>
<dbReference type="AlphaFoldDB" id="A0A2H9TIA7"/>
<gene>
    <name evidence="5" type="ORF">PSACC_02688</name>
</gene>
<dbReference type="SUPFAM" id="SSF117281">
    <property type="entry name" value="Kelch motif"/>
    <property type="match status" value="2"/>
</dbReference>
<feature type="compositionally biased region" description="Polar residues" evidence="3">
    <location>
        <begin position="249"/>
        <end position="260"/>
    </location>
</feature>
<evidence type="ECO:0000256" key="1">
    <source>
        <dbReference type="ARBA" id="ARBA00022441"/>
    </source>
</evidence>
<dbReference type="Gene3D" id="2.60.120.260">
    <property type="entry name" value="Galactose-binding domain-like"/>
    <property type="match status" value="1"/>
</dbReference>
<organism evidence="5 6">
    <name type="scientific">Paramicrosporidium saccamoebae</name>
    <dbReference type="NCBI Taxonomy" id="1246581"/>
    <lineage>
        <taxon>Eukaryota</taxon>
        <taxon>Fungi</taxon>
        <taxon>Fungi incertae sedis</taxon>
        <taxon>Cryptomycota</taxon>
        <taxon>Cryptomycota incertae sedis</taxon>
        <taxon>Paramicrosporidium</taxon>
    </lineage>
</organism>
<protein>
    <recommendedName>
        <fullName evidence="4">Muskelin N-terminal domain-containing protein</fullName>
    </recommendedName>
</protein>
<evidence type="ECO:0000259" key="4">
    <source>
        <dbReference type="Pfam" id="PF06588"/>
    </source>
</evidence>
<evidence type="ECO:0000313" key="6">
    <source>
        <dbReference type="Proteomes" id="UP000240830"/>
    </source>
</evidence>
<keyword evidence="1" id="KW-0880">Kelch repeat</keyword>
<dbReference type="GO" id="GO:0005737">
    <property type="term" value="C:cytoplasm"/>
    <property type="evidence" value="ECO:0007669"/>
    <property type="project" value="TreeGrafter"/>
</dbReference>